<proteinExistence type="predicted"/>
<sequence length="549" mass="60392">MLTRYFIYLPSVYKKFRMVELDTVLTELGEFGRFQAFTYLLICLPVFFSAANSLTYVFTAGVPPYRCFVPGCDDDENSDFSQPWLAVAIPPAAPAGPYQPAQCQRFVRNGTGCVPSAFDANRQETCDKWVFYPGEKTIVNEWGITCLDNQWKLSLVGTLHFAGILIGSLLCGYLADRFGRKLVLVGSLVLMSVTGIAQAVSPSYLVFQFFVLLNAIGTSGVYPLAFILGVELVGPTKREMSSMVINYFYAVGEASVGLFAWLFDEWQSLQLIVSVPPIFFIAYYWVVPESVRWLLTQKQNLQAKKIVQKAARTNGVHLSQDILNSFDEGSQSDSDCEEKKEHAQGLMQSARALFRSKRLIFRSLYLFFIWAANAFVYYGLSVNSTSLGGDKYLNFSMVCLAEIPGYSLAWLCLHKGRRPSLCGFMLLCAVTCLAAAFIPQDSQTGILILFLTGKVGITASFGIIYVYTAELYPTPMRSASVGACSMMARFGAMVAPFAPLLSIYSAPLPLLLFGSVSLVAALLGLLLPETVGTVLPDNVNQAEALCDAS</sequence>
<feature type="domain" description="Major facilitator superfamily (MFS) profile" evidence="6">
    <location>
        <begin position="105"/>
        <end position="532"/>
    </location>
</feature>
<feature type="transmembrane region" description="Helical" evidence="5">
    <location>
        <begin position="420"/>
        <end position="438"/>
    </location>
</feature>
<dbReference type="AlphaFoldDB" id="A0A8S1BUN1"/>
<feature type="transmembrane region" description="Helical" evidence="5">
    <location>
        <begin position="392"/>
        <end position="413"/>
    </location>
</feature>
<keyword evidence="8" id="KW-1185">Reference proteome</keyword>
<dbReference type="InterPro" id="IPR036259">
    <property type="entry name" value="MFS_trans_sf"/>
</dbReference>
<evidence type="ECO:0000259" key="6">
    <source>
        <dbReference type="PROSITE" id="PS50850"/>
    </source>
</evidence>
<comment type="caution">
    <text evidence="7">The sequence shown here is derived from an EMBL/GenBank/DDBJ whole genome shotgun (WGS) entry which is preliminary data.</text>
</comment>
<name>A0A8S1BUN1_9INSE</name>
<feature type="transmembrane region" description="Helical" evidence="5">
    <location>
        <begin position="206"/>
        <end position="232"/>
    </location>
</feature>
<feature type="transmembrane region" description="Helical" evidence="5">
    <location>
        <begin position="510"/>
        <end position="527"/>
    </location>
</feature>
<dbReference type="GO" id="GO:0016020">
    <property type="term" value="C:membrane"/>
    <property type="evidence" value="ECO:0007669"/>
    <property type="project" value="UniProtKB-SubCell"/>
</dbReference>
<dbReference type="PANTHER" id="PTHR24064">
    <property type="entry name" value="SOLUTE CARRIER FAMILY 22 MEMBER"/>
    <property type="match status" value="1"/>
</dbReference>
<dbReference type="Pfam" id="PF00083">
    <property type="entry name" value="Sugar_tr"/>
    <property type="match status" value="1"/>
</dbReference>
<dbReference type="GO" id="GO:0022857">
    <property type="term" value="F:transmembrane transporter activity"/>
    <property type="evidence" value="ECO:0007669"/>
    <property type="project" value="InterPro"/>
</dbReference>
<evidence type="ECO:0000256" key="3">
    <source>
        <dbReference type="ARBA" id="ARBA00022989"/>
    </source>
</evidence>
<evidence type="ECO:0000256" key="1">
    <source>
        <dbReference type="ARBA" id="ARBA00004141"/>
    </source>
</evidence>
<feature type="transmembrane region" description="Helical" evidence="5">
    <location>
        <begin position="182"/>
        <end position="200"/>
    </location>
</feature>
<dbReference type="SUPFAM" id="SSF103473">
    <property type="entry name" value="MFS general substrate transporter"/>
    <property type="match status" value="1"/>
</dbReference>
<dbReference type="EMBL" id="CADEPI010000009">
    <property type="protein sequence ID" value="CAB3362638.1"/>
    <property type="molecule type" value="Genomic_DNA"/>
</dbReference>
<keyword evidence="4 5" id="KW-0472">Membrane</keyword>
<feature type="transmembrane region" description="Helical" evidence="5">
    <location>
        <begin position="359"/>
        <end position="380"/>
    </location>
</feature>
<accession>A0A8S1BUN1</accession>
<feature type="transmembrane region" description="Helical" evidence="5">
    <location>
        <begin position="244"/>
        <end position="263"/>
    </location>
</feature>
<evidence type="ECO:0000256" key="5">
    <source>
        <dbReference type="SAM" id="Phobius"/>
    </source>
</evidence>
<evidence type="ECO:0000256" key="2">
    <source>
        <dbReference type="ARBA" id="ARBA00022692"/>
    </source>
</evidence>
<dbReference type="CDD" id="cd17317">
    <property type="entry name" value="MFS_SLC22"/>
    <property type="match status" value="1"/>
</dbReference>
<dbReference type="InterPro" id="IPR020846">
    <property type="entry name" value="MFS_dom"/>
</dbReference>
<protein>
    <recommendedName>
        <fullName evidence="6">Major facilitator superfamily (MFS) profile domain-containing protein</fullName>
    </recommendedName>
</protein>
<evidence type="ECO:0000313" key="7">
    <source>
        <dbReference type="EMBL" id="CAB3362638.1"/>
    </source>
</evidence>
<feature type="transmembrane region" description="Helical" evidence="5">
    <location>
        <begin position="479"/>
        <end position="504"/>
    </location>
</feature>
<evidence type="ECO:0000313" key="8">
    <source>
        <dbReference type="Proteomes" id="UP000494165"/>
    </source>
</evidence>
<keyword evidence="3 5" id="KW-1133">Transmembrane helix</keyword>
<feature type="transmembrane region" description="Helical" evidence="5">
    <location>
        <begin position="269"/>
        <end position="287"/>
    </location>
</feature>
<keyword evidence="2 5" id="KW-0812">Transmembrane</keyword>
<feature type="transmembrane region" description="Helical" evidence="5">
    <location>
        <begin position="444"/>
        <end position="467"/>
    </location>
</feature>
<dbReference type="Proteomes" id="UP000494165">
    <property type="component" value="Unassembled WGS sequence"/>
</dbReference>
<feature type="transmembrane region" description="Helical" evidence="5">
    <location>
        <begin position="155"/>
        <end position="175"/>
    </location>
</feature>
<reference evidence="7 8" key="1">
    <citation type="submission" date="2020-04" db="EMBL/GenBank/DDBJ databases">
        <authorList>
            <person name="Alioto T."/>
            <person name="Alioto T."/>
            <person name="Gomez Garrido J."/>
        </authorList>
    </citation>
    <scope>NUCLEOTIDE SEQUENCE [LARGE SCALE GENOMIC DNA]</scope>
</reference>
<dbReference type="Gene3D" id="1.20.1250.20">
    <property type="entry name" value="MFS general substrate transporter like domains"/>
    <property type="match status" value="1"/>
</dbReference>
<dbReference type="InterPro" id="IPR005828">
    <property type="entry name" value="MFS_sugar_transport-like"/>
</dbReference>
<feature type="transmembrane region" description="Helical" evidence="5">
    <location>
        <begin position="36"/>
        <end position="58"/>
    </location>
</feature>
<dbReference type="OrthoDB" id="3936150at2759"/>
<gene>
    <name evidence="7" type="ORF">CLODIP_2_CD14284</name>
</gene>
<evidence type="ECO:0000256" key="4">
    <source>
        <dbReference type="ARBA" id="ARBA00023136"/>
    </source>
</evidence>
<organism evidence="7 8">
    <name type="scientific">Cloeon dipterum</name>
    <dbReference type="NCBI Taxonomy" id="197152"/>
    <lineage>
        <taxon>Eukaryota</taxon>
        <taxon>Metazoa</taxon>
        <taxon>Ecdysozoa</taxon>
        <taxon>Arthropoda</taxon>
        <taxon>Hexapoda</taxon>
        <taxon>Insecta</taxon>
        <taxon>Pterygota</taxon>
        <taxon>Palaeoptera</taxon>
        <taxon>Ephemeroptera</taxon>
        <taxon>Pisciforma</taxon>
        <taxon>Baetidae</taxon>
        <taxon>Cloeon</taxon>
    </lineage>
</organism>
<comment type="subcellular location">
    <subcellularLocation>
        <location evidence="1">Membrane</location>
        <topology evidence="1">Multi-pass membrane protein</topology>
    </subcellularLocation>
</comment>
<dbReference type="PROSITE" id="PS50850">
    <property type="entry name" value="MFS"/>
    <property type="match status" value="1"/>
</dbReference>